<accession>A0ABN0JUE1</accession>
<comment type="caution">
    <text evidence="1">The sequence shown here is derived from an EMBL/GenBank/DDBJ whole genome shotgun (WGS) entry which is preliminary data.</text>
</comment>
<proteinExistence type="predicted"/>
<dbReference type="RefSeq" id="WP_004945964.1">
    <property type="nucleotide sequence ID" value="NZ_KB849643.1"/>
</dbReference>
<gene>
    <name evidence="1" type="ORF">F950_01730</name>
</gene>
<name>A0ABN0JUE1_9GAMM</name>
<evidence type="ECO:0000313" key="2">
    <source>
        <dbReference type="Proteomes" id="UP000018433"/>
    </source>
</evidence>
<dbReference type="Proteomes" id="UP000018433">
    <property type="component" value="Unassembled WGS sequence"/>
</dbReference>
<evidence type="ECO:0000313" key="1">
    <source>
        <dbReference type="EMBL" id="ENV59187.1"/>
    </source>
</evidence>
<organism evidence="1 2">
    <name type="scientific">Acinetobacter soli NIPH 2899</name>
    <dbReference type="NCBI Taxonomy" id="1217677"/>
    <lineage>
        <taxon>Bacteria</taxon>
        <taxon>Pseudomonadati</taxon>
        <taxon>Pseudomonadota</taxon>
        <taxon>Gammaproteobacteria</taxon>
        <taxon>Moraxellales</taxon>
        <taxon>Moraxellaceae</taxon>
        <taxon>Acinetobacter</taxon>
    </lineage>
</organism>
<dbReference type="EMBL" id="APPV01000011">
    <property type="protein sequence ID" value="ENV59187.1"/>
    <property type="molecule type" value="Genomic_DNA"/>
</dbReference>
<reference evidence="1 2" key="1">
    <citation type="submission" date="2013-02" db="EMBL/GenBank/DDBJ databases">
        <title>The Genome Sequence of Acinetobacter soli NIPH 2899.</title>
        <authorList>
            <consortium name="The Broad Institute Genome Sequencing Platform"/>
            <consortium name="The Broad Institute Genome Sequencing Center for Infectious Disease"/>
            <person name="Cerqueira G."/>
            <person name="Feldgarden M."/>
            <person name="Courvalin P."/>
            <person name="Perichon B."/>
            <person name="Grillot-Courvalin C."/>
            <person name="Clermont D."/>
            <person name="Rocha E."/>
            <person name="Yoon E.-J."/>
            <person name="Nemec A."/>
            <person name="Walker B."/>
            <person name="Young S.K."/>
            <person name="Zeng Q."/>
            <person name="Gargeya S."/>
            <person name="Fitzgerald M."/>
            <person name="Haas B."/>
            <person name="Abouelleil A."/>
            <person name="Alvarado L."/>
            <person name="Arachchi H.M."/>
            <person name="Berlin A.M."/>
            <person name="Chapman S.B."/>
            <person name="Dewar J."/>
            <person name="Goldberg J."/>
            <person name="Griggs A."/>
            <person name="Gujja S."/>
            <person name="Hansen M."/>
            <person name="Howarth C."/>
            <person name="Imamovic A."/>
            <person name="Larimer J."/>
            <person name="McCowan C."/>
            <person name="Murphy C."/>
            <person name="Neiman D."/>
            <person name="Pearson M."/>
            <person name="Priest M."/>
            <person name="Roberts A."/>
            <person name="Saif S."/>
            <person name="Shea T."/>
            <person name="Sisk P."/>
            <person name="Sykes S."/>
            <person name="Wortman J."/>
            <person name="Nusbaum C."/>
            <person name="Birren B."/>
        </authorList>
    </citation>
    <scope>NUCLEOTIDE SEQUENCE [LARGE SCALE GENOMIC DNA]</scope>
    <source>
        <strain evidence="1 2">NIPH 2899</strain>
    </source>
</reference>
<sequence length="280" mass="33262">MKKLELLRRLEMAISSYDDSEPENINFIKHGLKKGEINGYTYRLLAVNSGYKGLINLINIKKVNELKQWFYVSSLLRAESCKYAGGWNMWTPHAFIFPLLTDNVDLIKIYSSLTTVNDNDHHKSLIEAINYPREGCFNVLRFQAVLRQDWNKVNQMKEIFHEKIKKAKNFELWEMDFYTALQNKDANSAQQIIYEYLHPKIHKYLNQHLVEEFSGDIWSHHPVMFTKLAWINGLEIEIDNPLVPMELMPVKPLDHYDYHYDFLDPNWKPKSFWGKLFSRK</sequence>
<keyword evidence="2" id="KW-1185">Reference proteome</keyword>
<protein>
    <submittedName>
        <fullName evidence="1">Uncharacterized protein</fullName>
    </submittedName>
</protein>